<organism evidence="3">
    <name type="scientific">Pinctada fucata</name>
    <name type="common">Akoya pearl oyster</name>
    <name type="synonym">Pinctada imbricata fucata</name>
    <dbReference type="NCBI Taxonomy" id="50426"/>
    <lineage>
        <taxon>Eukaryota</taxon>
        <taxon>Metazoa</taxon>
        <taxon>Spiralia</taxon>
        <taxon>Lophotrochozoa</taxon>
        <taxon>Mollusca</taxon>
        <taxon>Bivalvia</taxon>
        <taxon>Autobranchia</taxon>
        <taxon>Pteriomorphia</taxon>
        <taxon>Pterioida</taxon>
        <taxon>Pterioidea</taxon>
        <taxon>Pteriidae</taxon>
        <taxon>Pinctada</taxon>
    </lineage>
</organism>
<sequence length="127" mass="14030">MLKILLLSVVATVGFAATTIKPHHSHASHNHHGTGPTHEPDEHHGYNFHYDHNSNMMAMRVGKHCYLQELTSQQQIDVHTSHGLVAIEKSMIDKLDMGAQTAPVNTDGMSKAIAHLCPTKFTTVKFV</sequence>
<dbReference type="AlphaFoldDB" id="A0A194AMT9"/>
<evidence type="ECO:0008006" key="4">
    <source>
        <dbReference type="Google" id="ProtNLM"/>
    </source>
</evidence>
<name>A0A194AMT9_PINFU</name>
<feature type="region of interest" description="Disordered" evidence="1">
    <location>
        <begin position="23"/>
        <end position="46"/>
    </location>
</feature>
<evidence type="ECO:0000256" key="1">
    <source>
        <dbReference type="SAM" id="MobiDB-lite"/>
    </source>
</evidence>
<feature type="chain" id="PRO_5013481065" description="DUF732 domain-containing protein" evidence="2">
    <location>
        <begin position="17"/>
        <end position="127"/>
    </location>
</feature>
<evidence type="ECO:0000313" key="3">
    <source>
        <dbReference type="EMBL" id="JAS03797.1"/>
    </source>
</evidence>
<keyword evidence="2" id="KW-0732">Signal</keyword>
<protein>
    <recommendedName>
        <fullName evidence="4">DUF732 domain-containing protein</fullName>
    </recommendedName>
</protein>
<proteinExistence type="predicted"/>
<accession>A0A194AMT9</accession>
<reference evidence="3" key="1">
    <citation type="submission" date="2016-03" db="EMBL/GenBank/DDBJ databases">
        <authorList>
            <person name="Ploux O."/>
        </authorList>
    </citation>
    <scope>NUCLEOTIDE SEQUENCE</scope>
    <source>
        <tissue evidence="3">Mantle</tissue>
    </source>
</reference>
<feature type="signal peptide" evidence="2">
    <location>
        <begin position="1"/>
        <end position="16"/>
    </location>
</feature>
<evidence type="ECO:0000256" key="2">
    <source>
        <dbReference type="SAM" id="SignalP"/>
    </source>
</evidence>
<feature type="compositionally biased region" description="Basic residues" evidence="1">
    <location>
        <begin position="23"/>
        <end position="32"/>
    </location>
</feature>
<dbReference type="EMBL" id="GELH01000475">
    <property type="protein sequence ID" value="JAS03797.1"/>
    <property type="molecule type" value="Transcribed_RNA"/>
</dbReference>
<dbReference type="EMBL" id="GELH01000476">
    <property type="protein sequence ID" value="JAS03796.1"/>
    <property type="molecule type" value="Transcribed_RNA"/>
</dbReference>